<dbReference type="Gene3D" id="3.40.1190.10">
    <property type="entry name" value="Mur-like, catalytic domain"/>
    <property type="match status" value="1"/>
</dbReference>
<dbReference type="Gene3D" id="3.90.190.20">
    <property type="entry name" value="Mur ligase, C-terminal domain"/>
    <property type="match status" value="1"/>
</dbReference>
<name>A0AA48H074_9BACT</name>
<gene>
    <name evidence="8" type="primary">folC</name>
    <name evidence="8" type="ORF">METESE_37930</name>
</gene>
<dbReference type="Proteomes" id="UP001228113">
    <property type="component" value="Chromosome"/>
</dbReference>
<dbReference type="NCBIfam" id="TIGR01499">
    <property type="entry name" value="folC"/>
    <property type="match status" value="1"/>
</dbReference>
<accession>A0AA48H074</accession>
<evidence type="ECO:0000256" key="5">
    <source>
        <dbReference type="ARBA" id="ARBA00022840"/>
    </source>
</evidence>
<reference evidence="8" key="1">
    <citation type="journal article" date="2023" name="Int. J. Syst. Evol. Microbiol.">
        <title>Mesoterricola silvestris gen. nov., sp. nov., Mesoterricola sediminis sp. nov., Geothrix oryzae sp. nov., Geothrix edaphica sp. nov., Geothrix rubra sp. nov., and Geothrix limicola sp. nov., six novel members of Acidobacteriota isolated from soils.</title>
        <authorList>
            <person name="Itoh H."/>
            <person name="Sugisawa Y."/>
            <person name="Mise K."/>
            <person name="Xu Z."/>
            <person name="Kuniyasu M."/>
            <person name="Ushijima N."/>
            <person name="Kawano K."/>
            <person name="Kobayashi E."/>
            <person name="Shiratori Y."/>
            <person name="Masuda Y."/>
            <person name="Senoo K."/>
        </authorList>
    </citation>
    <scope>NUCLEOTIDE SEQUENCE</scope>
    <source>
        <strain evidence="8">W786</strain>
    </source>
</reference>
<organism evidence="8 9">
    <name type="scientific">Mesoterricola sediminis</name>
    <dbReference type="NCBI Taxonomy" id="2927980"/>
    <lineage>
        <taxon>Bacteria</taxon>
        <taxon>Pseudomonadati</taxon>
        <taxon>Acidobacteriota</taxon>
        <taxon>Holophagae</taxon>
        <taxon>Holophagales</taxon>
        <taxon>Holophagaceae</taxon>
        <taxon>Mesoterricola</taxon>
    </lineage>
</organism>
<dbReference type="InterPro" id="IPR036615">
    <property type="entry name" value="Mur_ligase_C_dom_sf"/>
</dbReference>
<dbReference type="AlphaFoldDB" id="A0AA48H074"/>
<evidence type="ECO:0000259" key="7">
    <source>
        <dbReference type="Pfam" id="PF08245"/>
    </source>
</evidence>
<dbReference type="InterPro" id="IPR013221">
    <property type="entry name" value="Mur_ligase_cen"/>
</dbReference>
<dbReference type="KEGG" id="msea:METESE_37930"/>
<evidence type="ECO:0000256" key="3">
    <source>
        <dbReference type="ARBA" id="ARBA00022723"/>
    </source>
</evidence>
<dbReference type="PANTHER" id="PTHR11136">
    <property type="entry name" value="FOLYLPOLYGLUTAMATE SYNTHASE-RELATED"/>
    <property type="match status" value="1"/>
</dbReference>
<proteinExistence type="inferred from homology"/>
<dbReference type="GO" id="GO:0046872">
    <property type="term" value="F:metal ion binding"/>
    <property type="evidence" value="ECO:0007669"/>
    <property type="project" value="UniProtKB-KW"/>
</dbReference>
<keyword evidence="2" id="KW-0436">Ligase</keyword>
<keyword evidence="6" id="KW-0460">Magnesium</keyword>
<dbReference type="GO" id="GO:0005737">
    <property type="term" value="C:cytoplasm"/>
    <property type="evidence" value="ECO:0007669"/>
    <property type="project" value="TreeGrafter"/>
</dbReference>
<keyword evidence="9" id="KW-1185">Reference proteome</keyword>
<dbReference type="GO" id="GO:0005524">
    <property type="term" value="F:ATP binding"/>
    <property type="evidence" value="ECO:0007669"/>
    <property type="project" value="UniProtKB-KW"/>
</dbReference>
<dbReference type="GO" id="GO:0008841">
    <property type="term" value="F:dihydrofolate synthase activity"/>
    <property type="evidence" value="ECO:0007669"/>
    <property type="project" value="TreeGrafter"/>
</dbReference>
<keyword evidence="3" id="KW-0479">Metal-binding</keyword>
<evidence type="ECO:0000256" key="1">
    <source>
        <dbReference type="ARBA" id="ARBA00008276"/>
    </source>
</evidence>
<dbReference type="SUPFAM" id="SSF53623">
    <property type="entry name" value="MurD-like peptide ligases, catalytic domain"/>
    <property type="match status" value="1"/>
</dbReference>
<comment type="similarity">
    <text evidence="1">Belongs to the folylpolyglutamate synthase family.</text>
</comment>
<protein>
    <submittedName>
        <fullName evidence="8">Folyl-polyglutamate synthetase</fullName>
    </submittedName>
</protein>
<dbReference type="GO" id="GO:0004326">
    <property type="term" value="F:tetrahydrofolylpolyglutamate synthase activity"/>
    <property type="evidence" value="ECO:0007669"/>
    <property type="project" value="InterPro"/>
</dbReference>
<dbReference type="PANTHER" id="PTHR11136:SF0">
    <property type="entry name" value="DIHYDROFOLATE SYNTHETASE-RELATED"/>
    <property type="match status" value="1"/>
</dbReference>
<keyword evidence="5" id="KW-0067">ATP-binding</keyword>
<evidence type="ECO:0000313" key="8">
    <source>
        <dbReference type="EMBL" id="BDU78835.1"/>
    </source>
</evidence>
<dbReference type="Pfam" id="PF08245">
    <property type="entry name" value="Mur_ligase_M"/>
    <property type="match status" value="1"/>
</dbReference>
<dbReference type="RefSeq" id="WP_316410825.1">
    <property type="nucleotide sequence ID" value="NZ_AP027081.1"/>
</dbReference>
<dbReference type="SUPFAM" id="SSF53244">
    <property type="entry name" value="MurD-like peptide ligases, peptide-binding domain"/>
    <property type="match status" value="1"/>
</dbReference>
<dbReference type="InterPro" id="IPR036565">
    <property type="entry name" value="Mur-like_cat_sf"/>
</dbReference>
<evidence type="ECO:0000313" key="9">
    <source>
        <dbReference type="Proteomes" id="UP001228113"/>
    </source>
</evidence>
<feature type="domain" description="Mur ligase central" evidence="7">
    <location>
        <begin position="44"/>
        <end position="180"/>
    </location>
</feature>
<dbReference type="InterPro" id="IPR001645">
    <property type="entry name" value="Folylpolyglutamate_synth"/>
</dbReference>
<sequence>MTEPDGLRRLEARGHWGIKCGLENIRSLLARLDHPERACPVVLIAGTNGKGSTGAFLAHALRAAGRRVGWTTSPHLRHPRERIWVDGACLEPAELEGFLEEVFRAEAALGLRATYFELMIAAAFLAFRAARLDGAVVEVGMGGRWDATNASDPVLTVLTNVERDHMQYLGSTREAIGREKLCTARHGRPLVLGPRLDPAWIWPLLECRPVLHPAPALRAEHLAWDHSRVAGHRVPLAGAHQLENLATALEALRCLGVPEAAAWRGVEATRWPGRLWAVPGLDGVTLDGAHNLDGARRLAEHALATGTRPHLFFSAMGDKDLAGMRAELERLAPVSLTLVHGENPRYATPEALREIWGTRQAVLDIATAAARLREPADGPRLVCGSLYFIGDLLGALGVDPARP</sequence>
<evidence type="ECO:0000256" key="6">
    <source>
        <dbReference type="ARBA" id="ARBA00022842"/>
    </source>
</evidence>
<keyword evidence="4" id="KW-0547">Nucleotide-binding</keyword>
<evidence type="ECO:0000256" key="4">
    <source>
        <dbReference type="ARBA" id="ARBA00022741"/>
    </source>
</evidence>
<evidence type="ECO:0000256" key="2">
    <source>
        <dbReference type="ARBA" id="ARBA00022598"/>
    </source>
</evidence>
<dbReference type="PIRSF" id="PIRSF001563">
    <property type="entry name" value="Folylpolyglu_synth"/>
    <property type="match status" value="1"/>
</dbReference>
<dbReference type="EMBL" id="AP027081">
    <property type="protein sequence ID" value="BDU78835.1"/>
    <property type="molecule type" value="Genomic_DNA"/>
</dbReference>